<feature type="short sequence motif" description="GXWXGXG" evidence="4">
    <location>
        <begin position="21"/>
        <end position="27"/>
    </location>
</feature>
<protein>
    <recommendedName>
        <fullName evidence="4">Peroxynitrite isomerase</fullName>
        <ecNumber evidence="4">5.99.-.-</ecNumber>
    </recommendedName>
    <alternativeName>
        <fullName evidence="4">Ferric nitrobindin</fullName>
        <shortName evidence="4">Nb(III)</shortName>
    </alternativeName>
</protein>
<dbReference type="SUPFAM" id="SSF50814">
    <property type="entry name" value="Lipocalins"/>
    <property type="match status" value="1"/>
</dbReference>
<sequence>MPIEIPSDLTPELVPFAWLLGTWEGDGFMGYGEVEQRAFRQRVTFEQNGLPFLEYRAETTLLDEEGQLLRPATVEQGFWQIDRTLEDGDVGPGMLPADIVPVHKGAEDVEQLRNADGGFDVLVTLTHPGGVAELYIGQIKGPRIDLATDAVVRARGAKDYSASSRMYGLVHGDLFWAWDMAALGEPLTTHASAQLKRVG</sequence>
<comment type="similarity">
    <text evidence="4">Belongs to the nitrobindin family.</text>
</comment>
<dbReference type="GO" id="GO:0020037">
    <property type="term" value="F:heme binding"/>
    <property type="evidence" value="ECO:0007669"/>
    <property type="project" value="UniProtKB-UniRule"/>
</dbReference>
<dbReference type="InterPro" id="IPR012674">
    <property type="entry name" value="Calycin"/>
</dbReference>
<evidence type="ECO:0000256" key="4">
    <source>
        <dbReference type="HAMAP-Rule" id="MF_01297"/>
    </source>
</evidence>
<organism evidence="6 7">
    <name type="scientific">Kocuria dechangensis</name>
    <dbReference type="NCBI Taxonomy" id="1176249"/>
    <lineage>
        <taxon>Bacteria</taxon>
        <taxon>Bacillati</taxon>
        <taxon>Actinomycetota</taxon>
        <taxon>Actinomycetes</taxon>
        <taxon>Micrococcales</taxon>
        <taxon>Micrococcaceae</taxon>
        <taxon>Kocuria</taxon>
    </lineage>
</organism>
<dbReference type="RefSeq" id="WP_188536213.1">
    <property type="nucleotide sequence ID" value="NZ_BMEQ01000007.1"/>
</dbReference>
<dbReference type="Proteomes" id="UP000638848">
    <property type="component" value="Unassembled WGS sequence"/>
</dbReference>
<keyword evidence="3 4" id="KW-0413">Isomerase</keyword>
<dbReference type="Pfam" id="PF08768">
    <property type="entry name" value="THAP4_heme-bd"/>
    <property type="match status" value="1"/>
</dbReference>
<reference evidence="6" key="1">
    <citation type="journal article" date="2014" name="Int. J. Syst. Evol. Microbiol.">
        <title>Complete genome sequence of Corynebacterium casei LMG S-19264T (=DSM 44701T), isolated from a smear-ripened cheese.</title>
        <authorList>
            <consortium name="US DOE Joint Genome Institute (JGI-PGF)"/>
            <person name="Walter F."/>
            <person name="Albersmeier A."/>
            <person name="Kalinowski J."/>
            <person name="Ruckert C."/>
        </authorList>
    </citation>
    <scope>NUCLEOTIDE SEQUENCE</scope>
    <source>
        <strain evidence="6">CGMCC 1.12187</strain>
    </source>
</reference>
<dbReference type="PANTHER" id="PTHR15854:SF4">
    <property type="entry name" value="PEROXYNITRITE ISOMERASE THAP4"/>
    <property type="match status" value="1"/>
</dbReference>
<feature type="binding site" description="axial binding residue" evidence="4">
    <location>
        <position position="190"/>
    </location>
    <ligand>
        <name>heme b</name>
        <dbReference type="ChEBI" id="CHEBI:60344"/>
    </ligand>
    <ligandPart>
        <name>Fe</name>
        <dbReference type="ChEBI" id="CHEBI:18248"/>
    </ligandPart>
</feature>
<evidence type="ECO:0000256" key="2">
    <source>
        <dbReference type="ARBA" id="ARBA00023004"/>
    </source>
</evidence>
<dbReference type="PANTHER" id="PTHR15854">
    <property type="entry name" value="THAP4 PROTEIN"/>
    <property type="match status" value="1"/>
</dbReference>
<dbReference type="InterPro" id="IPR045165">
    <property type="entry name" value="Nitrobindin"/>
</dbReference>
<dbReference type="GO" id="GO:0046872">
    <property type="term" value="F:metal ion binding"/>
    <property type="evidence" value="ECO:0007669"/>
    <property type="project" value="UniProtKB-KW"/>
</dbReference>
<feature type="domain" description="THAP4-like heme-binding" evidence="5">
    <location>
        <begin position="12"/>
        <end position="197"/>
    </location>
</feature>
<comment type="function">
    <text evidence="4">Heme-binding protein able to scavenge peroxynitrite and to protect free L-tyrosine against peroxynitrite-mediated nitration, by acting as a peroxynitrite isomerase that converts peroxynitrite to nitrate. Therefore, this protein likely plays a role in peroxynitrite sensing and in the detoxification of reactive nitrogen and oxygen species (RNS and ROS, respectively). Is able to bind nitric oxide (NO) in vitro, but may act as a sensor of peroxynitrite levels in vivo.</text>
</comment>
<accession>A0A917GR50</accession>
<dbReference type="AlphaFoldDB" id="A0A917GR50"/>
<evidence type="ECO:0000256" key="1">
    <source>
        <dbReference type="ARBA" id="ARBA00022617"/>
    </source>
</evidence>
<dbReference type="InterPro" id="IPR014878">
    <property type="entry name" value="THAP4-like_heme-bd"/>
</dbReference>
<dbReference type="GO" id="GO:0062213">
    <property type="term" value="F:peroxynitrite isomerase activity"/>
    <property type="evidence" value="ECO:0007669"/>
    <property type="project" value="UniProtKB-UniRule"/>
</dbReference>
<dbReference type="EC" id="5.99.-.-" evidence="4"/>
<gene>
    <name evidence="6" type="ORF">GCM10011374_17030</name>
</gene>
<keyword evidence="2 4" id="KW-0408">Iron</keyword>
<dbReference type="EMBL" id="BMEQ01000007">
    <property type="protein sequence ID" value="GGG54750.1"/>
    <property type="molecule type" value="Genomic_DNA"/>
</dbReference>
<keyword evidence="4" id="KW-0479">Metal-binding</keyword>
<dbReference type="Gene3D" id="2.40.128.20">
    <property type="match status" value="1"/>
</dbReference>
<keyword evidence="1 4" id="KW-0349">Heme</keyword>
<comment type="caution">
    <text evidence="4">Lacks conserved residue(s) required for the propagation of feature annotation.</text>
</comment>
<comment type="pathway">
    <text evidence="4">Nitrogen metabolism.</text>
</comment>
<evidence type="ECO:0000259" key="5">
    <source>
        <dbReference type="Pfam" id="PF08768"/>
    </source>
</evidence>
<comment type="cofactor">
    <cofactor evidence="4">
        <name>heme b</name>
        <dbReference type="ChEBI" id="CHEBI:60344"/>
    </cofactor>
    <text evidence="4">Binds 1 heme b group per subunit, that coordinates a highly solvent-exposed Fe(III) atom.</text>
</comment>
<comment type="caution">
    <text evidence="6">The sequence shown here is derived from an EMBL/GenBank/DDBJ whole genome shotgun (WGS) entry which is preliminary data.</text>
</comment>
<dbReference type="HAMAP" id="MF_01297">
    <property type="entry name" value="nitrobindin"/>
    <property type="match status" value="1"/>
</dbReference>
<reference evidence="6" key="2">
    <citation type="submission" date="2020-09" db="EMBL/GenBank/DDBJ databases">
        <authorList>
            <person name="Sun Q."/>
            <person name="Zhou Y."/>
        </authorList>
    </citation>
    <scope>NUCLEOTIDE SEQUENCE</scope>
    <source>
        <strain evidence="6">CGMCC 1.12187</strain>
    </source>
</reference>
<evidence type="ECO:0000313" key="7">
    <source>
        <dbReference type="Proteomes" id="UP000638848"/>
    </source>
</evidence>
<dbReference type="CDD" id="cd07828">
    <property type="entry name" value="lipocalin_heme-bd-THAP4-like"/>
    <property type="match status" value="1"/>
</dbReference>
<name>A0A917GR50_9MICC</name>
<keyword evidence="7" id="KW-1185">Reference proteome</keyword>
<evidence type="ECO:0000313" key="6">
    <source>
        <dbReference type="EMBL" id="GGG54750.1"/>
    </source>
</evidence>
<evidence type="ECO:0000256" key="3">
    <source>
        <dbReference type="ARBA" id="ARBA00023235"/>
    </source>
</evidence>
<proteinExistence type="inferred from homology"/>
<feature type="binding site" evidence="4">
    <location>
        <position position="158"/>
    </location>
    <ligand>
        <name>heme b</name>
        <dbReference type="ChEBI" id="CHEBI:60344"/>
    </ligand>
</feature>
<comment type="catalytic activity">
    <reaction evidence="4">
        <text>peroxynitrite = nitrate</text>
        <dbReference type="Rhea" id="RHEA:63116"/>
        <dbReference type="ChEBI" id="CHEBI:17632"/>
        <dbReference type="ChEBI" id="CHEBI:25941"/>
    </reaction>
</comment>
<comment type="domain">
    <text evidence="4">Forms a 10-stranded antiparallel beta-barrel structure able to accommodate a hydrophobic ligand in its interior. In fact, this fold hosts the heme group, which is located in a wide surface cleft.</text>
</comment>
<dbReference type="InterPro" id="IPR022939">
    <property type="entry name" value="Nb(III)_bact/plant"/>
</dbReference>